<comment type="subcellular location">
    <subcellularLocation>
        <location evidence="1">Mitochondrion inner membrane</location>
        <topology evidence="1">Multi-pass membrane protein</topology>
    </subcellularLocation>
</comment>
<dbReference type="PROSITE" id="PS50920">
    <property type="entry name" value="SOLCAR"/>
    <property type="match status" value="3"/>
</dbReference>
<dbReference type="Gene3D" id="1.50.40.10">
    <property type="entry name" value="Mitochondrial carrier domain"/>
    <property type="match status" value="1"/>
</dbReference>
<keyword evidence="20" id="KW-1185">Reference proteome</keyword>
<dbReference type="InterPro" id="IPR051508">
    <property type="entry name" value="Mito_Carrier_Antiporter"/>
</dbReference>
<dbReference type="AlphaFoldDB" id="A0A0P1KL83"/>
<evidence type="ECO:0000256" key="1">
    <source>
        <dbReference type="ARBA" id="ARBA00004448"/>
    </source>
</evidence>
<name>A0A0P1KL83_9SACH</name>
<sequence>MSKEAEILRAKADADKPAAQKVTKTGSFIAGGLAACIAVTVTNPIELVKTRMQLQGEMLAESQRIYKNPWQSLKIIFKNEGIRGLQKGLSCAYIYQIGLNGSRLGFYEPIRSLLNKTFYPNQDPHKVQNVAVNVVSGASSGIIGAIMGSPLFLIKTRMQAYSNAIQIGQQTHYTSIWNGLSSIYRAEGVKGLYRGVDAAILRTGAGSSVQLPIYNTAKRFLLSHDIMKEGTGLHLVASTLSGIGVGIVMNPWDVILTRVYNQKGNLYKGPIDCLVKTVRIEGISALYKGFEAQLFRIAPHTILCLTFMEQTMKLVYAVEKQILGA</sequence>
<dbReference type="FunFam" id="1.50.40.10:FF:000039">
    <property type="entry name" value="Solute carrier family 25 member 35"/>
    <property type="match status" value="1"/>
</dbReference>
<evidence type="ECO:0000256" key="9">
    <source>
        <dbReference type="ARBA" id="ARBA00023136"/>
    </source>
</evidence>
<comment type="catalytic activity">
    <reaction evidence="13">
        <text>(2S)-2-isopropylmalate(in) + sulfate(out) = (2S)-2-isopropylmalate(out) + sulfate(in)</text>
        <dbReference type="Rhea" id="RHEA:76343"/>
        <dbReference type="ChEBI" id="CHEBI:1178"/>
        <dbReference type="ChEBI" id="CHEBI:16189"/>
    </reaction>
    <physiologicalReaction direction="left-to-right" evidence="13">
        <dbReference type="Rhea" id="RHEA:76344"/>
    </physiologicalReaction>
    <physiologicalReaction direction="right-to-left" evidence="13">
        <dbReference type="Rhea" id="RHEA:76345"/>
    </physiologicalReaction>
</comment>
<keyword evidence="7" id="KW-1133">Transmembrane helix</keyword>
<evidence type="ECO:0000256" key="12">
    <source>
        <dbReference type="ARBA" id="ARBA00050559"/>
    </source>
</evidence>
<evidence type="ECO:0000256" key="3">
    <source>
        <dbReference type="ARBA" id="ARBA00022448"/>
    </source>
</evidence>
<evidence type="ECO:0000256" key="17">
    <source>
        <dbReference type="PROSITE-ProRule" id="PRU00282"/>
    </source>
</evidence>
<comment type="catalytic activity">
    <reaction evidence="11">
        <text>thiosulfate(in) + sulfate(out) = thiosulfate(out) + sulfate(in)</text>
        <dbReference type="Rhea" id="RHEA:73215"/>
        <dbReference type="ChEBI" id="CHEBI:16189"/>
        <dbReference type="ChEBI" id="CHEBI:33542"/>
    </reaction>
    <physiologicalReaction direction="left-to-right" evidence="11">
        <dbReference type="Rhea" id="RHEA:73216"/>
    </physiologicalReaction>
    <physiologicalReaction direction="right-to-left" evidence="11">
        <dbReference type="Rhea" id="RHEA:73217"/>
    </physiologicalReaction>
</comment>
<organism evidence="19 20">
    <name type="scientific">Lachancea quebecensis</name>
    <dbReference type="NCBI Taxonomy" id="1654605"/>
    <lineage>
        <taxon>Eukaryota</taxon>
        <taxon>Fungi</taxon>
        <taxon>Dikarya</taxon>
        <taxon>Ascomycota</taxon>
        <taxon>Saccharomycotina</taxon>
        <taxon>Saccharomycetes</taxon>
        <taxon>Saccharomycetales</taxon>
        <taxon>Saccharomycetaceae</taxon>
        <taxon>Lachancea</taxon>
    </lineage>
</organism>
<evidence type="ECO:0000256" key="18">
    <source>
        <dbReference type="RuleBase" id="RU000488"/>
    </source>
</evidence>
<feature type="repeat" description="Solcar" evidence="17">
    <location>
        <begin position="229"/>
        <end position="314"/>
    </location>
</feature>
<evidence type="ECO:0000256" key="10">
    <source>
        <dbReference type="ARBA" id="ARBA00050115"/>
    </source>
</evidence>
<comment type="function">
    <text evidence="15">Antiporter that exchanges dicarboxylates and sulfur oxoanions across the inner membrane of mitochondria. Exports alpha-isopropylmalate from mitochondrial matrix to the cytosol, where it serves as a precursor for leucine biosynthesis.</text>
</comment>
<dbReference type="SUPFAM" id="SSF103506">
    <property type="entry name" value="Mitochondrial carrier"/>
    <property type="match status" value="1"/>
</dbReference>
<evidence type="ECO:0000256" key="5">
    <source>
        <dbReference type="ARBA" id="ARBA00022737"/>
    </source>
</evidence>
<keyword evidence="8" id="KW-0496">Mitochondrion</keyword>
<dbReference type="Pfam" id="PF00153">
    <property type="entry name" value="Mito_carr"/>
    <property type="match status" value="3"/>
</dbReference>
<accession>A0A0P1KL83</accession>
<evidence type="ECO:0000256" key="4">
    <source>
        <dbReference type="ARBA" id="ARBA00022692"/>
    </source>
</evidence>
<evidence type="ECO:0000256" key="14">
    <source>
        <dbReference type="ARBA" id="ARBA00052823"/>
    </source>
</evidence>
<feature type="repeat" description="Solcar" evidence="17">
    <location>
        <begin position="22"/>
        <end position="113"/>
    </location>
</feature>
<evidence type="ECO:0000256" key="6">
    <source>
        <dbReference type="ARBA" id="ARBA00022792"/>
    </source>
</evidence>
<comment type="catalytic activity">
    <reaction evidence="12">
        <text>malonate(in) + sulfate(out) = malonate(out) + sulfate(in)</text>
        <dbReference type="Rhea" id="RHEA:73195"/>
        <dbReference type="ChEBI" id="CHEBI:15792"/>
        <dbReference type="ChEBI" id="CHEBI:16189"/>
    </reaction>
    <physiologicalReaction direction="left-to-right" evidence="12">
        <dbReference type="Rhea" id="RHEA:73196"/>
    </physiologicalReaction>
    <physiologicalReaction direction="right-to-left" evidence="12">
        <dbReference type="Rhea" id="RHEA:73197"/>
    </physiologicalReaction>
</comment>
<dbReference type="InterPro" id="IPR002067">
    <property type="entry name" value="MCP"/>
</dbReference>
<keyword evidence="4 17" id="KW-0812">Transmembrane</keyword>
<comment type="similarity">
    <text evidence="2 18">Belongs to the mitochondrial carrier (TC 2.A.29) family.</text>
</comment>
<gene>
    <name evidence="19" type="ORF">LAQU0_S01e11826g</name>
</gene>
<dbReference type="OrthoDB" id="6703404at2759"/>
<evidence type="ECO:0000256" key="15">
    <source>
        <dbReference type="ARBA" id="ARBA00057233"/>
    </source>
</evidence>
<evidence type="ECO:0000256" key="2">
    <source>
        <dbReference type="ARBA" id="ARBA00006375"/>
    </source>
</evidence>
<keyword evidence="3 18" id="KW-0813">Transport</keyword>
<evidence type="ECO:0000256" key="8">
    <source>
        <dbReference type="ARBA" id="ARBA00023128"/>
    </source>
</evidence>
<dbReference type="PANTHER" id="PTHR45928:SF1">
    <property type="entry name" value="RE38146P"/>
    <property type="match status" value="1"/>
</dbReference>
<evidence type="ECO:0000313" key="19">
    <source>
        <dbReference type="EMBL" id="CUS20665.1"/>
    </source>
</evidence>
<comment type="catalytic activity">
    <reaction evidence="10">
        <text>(2R,3S)-3-isopropylmalate(in) + sulfate(out) = (2R,3S)-3-isopropylmalate(out) + sulfate(in)</text>
        <dbReference type="Rhea" id="RHEA:76347"/>
        <dbReference type="ChEBI" id="CHEBI:16189"/>
        <dbReference type="ChEBI" id="CHEBI:35121"/>
    </reaction>
    <physiologicalReaction direction="left-to-right" evidence="10">
        <dbReference type="Rhea" id="RHEA:76348"/>
    </physiologicalReaction>
    <physiologicalReaction direction="right-to-left" evidence="10">
        <dbReference type="Rhea" id="RHEA:76349"/>
    </physiologicalReaction>
</comment>
<keyword evidence="6" id="KW-0999">Mitochondrion inner membrane</keyword>
<comment type="catalytic activity">
    <reaction evidence="14">
        <text>oxaloacetate(in) + sulfate(out) = oxaloacetate(out) + sulfate(in)</text>
        <dbReference type="Rhea" id="RHEA:76351"/>
        <dbReference type="ChEBI" id="CHEBI:16189"/>
        <dbReference type="ChEBI" id="CHEBI:16452"/>
    </reaction>
    <physiologicalReaction direction="left-to-right" evidence="14">
        <dbReference type="Rhea" id="RHEA:76352"/>
    </physiologicalReaction>
    <physiologicalReaction direction="right-to-left" evidence="14">
        <dbReference type="Rhea" id="RHEA:76353"/>
    </physiologicalReaction>
</comment>
<dbReference type="InterPro" id="IPR018108">
    <property type="entry name" value="MCP_transmembrane"/>
</dbReference>
<dbReference type="EMBL" id="LN890560">
    <property type="protein sequence ID" value="CUS20665.1"/>
    <property type="molecule type" value="Genomic_DNA"/>
</dbReference>
<dbReference type="PANTHER" id="PTHR45928">
    <property type="entry name" value="RE38146P"/>
    <property type="match status" value="1"/>
</dbReference>
<evidence type="ECO:0000256" key="13">
    <source>
        <dbReference type="ARBA" id="ARBA00051081"/>
    </source>
</evidence>
<proteinExistence type="inferred from homology"/>
<evidence type="ECO:0000256" key="16">
    <source>
        <dbReference type="ARBA" id="ARBA00074147"/>
    </source>
</evidence>
<reference evidence="20" key="1">
    <citation type="submission" date="2015-10" db="EMBL/GenBank/DDBJ databases">
        <authorList>
            <person name="Devillers H."/>
        </authorList>
    </citation>
    <scope>NUCLEOTIDE SEQUENCE [LARGE SCALE GENOMIC DNA]</scope>
</reference>
<evidence type="ECO:0000256" key="7">
    <source>
        <dbReference type="ARBA" id="ARBA00022989"/>
    </source>
</evidence>
<dbReference type="PRINTS" id="PR00926">
    <property type="entry name" value="MITOCARRIER"/>
</dbReference>
<keyword evidence="5" id="KW-0677">Repeat</keyword>
<keyword evidence="9 17" id="KW-0472">Membrane</keyword>
<dbReference type="GO" id="GO:0005743">
    <property type="term" value="C:mitochondrial inner membrane"/>
    <property type="evidence" value="ECO:0007669"/>
    <property type="project" value="UniProtKB-SubCell"/>
</dbReference>
<dbReference type="InterPro" id="IPR023395">
    <property type="entry name" value="MCP_dom_sf"/>
</dbReference>
<protein>
    <recommendedName>
        <fullName evidence="16">Mitochondrial oxaloacetate transport protein</fullName>
    </recommendedName>
</protein>
<dbReference type="Proteomes" id="UP000236544">
    <property type="component" value="Unassembled WGS sequence"/>
</dbReference>
<dbReference type="GO" id="GO:0055085">
    <property type="term" value="P:transmembrane transport"/>
    <property type="evidence" value="ECO:0007669"/>
    <property type="project" value="InterPro"/>
</dbReference>
<evidence type="ECO:0000256" key="11">
    <source>
        <dbReference type="ARBA" id="ARBA00050441"/>
    </source>
</evidence>
<evidence type="ECO:0000313" key="20">
    <source>
        <dbReference type="Proteomes" id="UP000236544"/>
    </source>
</evidence>
<feature type="repeat" description="Solcar" evidence="17">
    <location>
        <begin position="128"/>
        <end position="220"/>
    </location>
</feature>